<dbReference type="RefSeq" id="WP_001191135.1">
    <property type="nucleotide sequence ID" value="NZ_CP066033.1"/>
</dbReference>
<evidence type="ECO:0000313" key="2">
    <source>
        <dbReference type="EMBL" id="SPW62269.1"/>
    </source>
</evidence>
<reference evidence="5 6" key="1">
    <citation type="submission" date="2018-06" db="EMBL/GenBank/DDBJ databases">
        <authorList>
            <consortium name="Pathogen Informatics"/>
            <person name="Doyle S."/>
        </authorList>
    </citation>
    <scope>NUCLEOTIDE SEQUENCE [LARGE SCALE GENOMIC DNA]</scope>
    <source>
        <strain evidence="2 5">NCTC8009</strain>
        <strain evidence="4 6">NCTC8333</strain>
    </source>
</reference>
<dbReference type="EMBL" id="UARW01000007">
    <property type="protein sequence ID" value="SPW74285.1"/>
    <property type="molecule type" value="Genomic_DNA"/>
</dbReference>
<name>A0A2X3JKM1_ECOLX</name>
<feature type="compositionally biased region" description="Basic and acidic residues" evidence="1">
    <location>
        <begin position="308"/>
        <end position="320"/>
    </location>
</feature>
<evidence type="ECO:0000313" key="3">
    <source>
        <dbReference type="EMBL" id="SPW74285.1"/>
    </source>
</evidence>
<dbReference type="Proteomes" id="UP000254718">
    <property type="component" value="Unassembled WGS sequence"/>
</dbReference>
<evidence type="ECO:0000313" key="6">
    <source>
        <dbReference type="Proteomes" id="UP000254718"/>
    </source>
</evidence>
<evidence type="ECO:0000313" key="5">
    <source>
        <dbReference type="Proteomes" id="UP000250991"/>
    </source>
</evidence>
<protein>
    <submittedName>
        <fullName evidence="2 4">Head processing protein</fullName>
    </submittedName>
</protein>
<accession>A0A2X3JKM1</accession>
<sequence length="332" mass="37092">MQSLNTVTDRFSLVEKIRKHTPQNNRNYVIQSVRDTFNSPETKERIALGEMYGYYGHGRRAMHYNKTKSLNLPEVSVVMVDGKPVVLENVPSNRTIDISIDDNGIVTHTQEILNTDTGHIVQGMINSGAGGWSWATSGPDSSVSLVKSFHGFDYVTVPNYISLDKKSLMLESAEERDAAIHAALIEQGFTDNAATDLVHHFSAMKNQQAMLESAHREALESELMLLEVENIQLRDKLRAQTAMMESQGENAKQCRRILREAIQEMPVFISAEQRRALCRMQSEDDARIVAAMLESLGANATYGLPVSGKKEPELSPKENKNTTPLLFVSRRG</sequence>
<organism evidence="4 6">
    <name type="scientific">Escherichia coli</name>
    <dbReference type="NCBI Taxonomy" id="562"/>
    <lineage>
        <taxon>Bacteria</taxon>
        <taxon>Pseudomonadati</taxon>
        <taxon>Pseudomonadota</taxon>
        <taxon>Gammaproteobacteria</taxon>
        <taxon>Enterobacterales</taxon>
        <taxon>Enterobacteriaceae</taxon>
        <taxon>Escherichia</taxon>
    </lineage>
</organism>
<dbReference type="AlphaFoldDB" id="A0A2X3JKM1"/>
<dbReference type="EMBL" id="UGFE01000007">
    <property type="protein sequence ID" value="STO18148.1"/>
    <property type="molecule type" value="Genomic_DNA"/>
</dbReference>
<dbReference type="EMBL" id="UARW01000002">
    <property type="protein sequence ID" value="SPW62269.1"/>
    <property type="molecule type" value="Genomic_DNA"/>
</dbReference>
<evidence type="ECO:0000313" key="4">
    <source>
        <dbReference type="EMBL" id="STO18148.1"/>
    </source>
</evidence>
<gene>
    <name evidence="2" type="ORF">NCTC8009_00214</name>
    <name evidence="3" type="ORF">NCTC8009_00698</name>
    <name evidence="4" type="ORF">NCTC8333_06407</name>
</gene>
<dbReference type="Proteomes" id="UP000250991">
    <property type="component" value="Unassembled WGS sequence"/>
</dbReference>
<feature type="region of interest" description="Disordered" evidence="1">
    <location>
        <begin position="307"/>
        <end position="332"/>
    </location>
</feature>
<evidence type="ECO:0000256" key="1">
    <source>
        <dbReference type="SAM" id="MobiDB-lite"/>
    </source>
</evidence>
<proteinExistence type="predicted"/>